<dbReference type="Proteomes" id="UP001268683">
    <property type="component" value="Chromosome"/>
</dbReference>
<evidence type="ECO:0000259" key="1">
    <source>
        <dbReference type="Pfam" id="PF13372"/>
    </source>
</evidence>
<feature type="domain" description="Alginate export" evidence="1">
    <location>
        <begin position="101"/>
        <end position="248"/>
    </location>
</feature>
<evidence type="ECO:0000313" key="3">
    <source>
        <dbReference type="Proteomes" id="UP001268683"/>
    </source>
</evidence>
<reference evidence="2" key="1">
    <citation type="submission" date="2023-04" db="EMBL/GenBank/DDBJ databases">
        <title>Complete genome sequence of Temperatibacter marinus.</title>
        <authorList>
            <person name="Rong J.-C."/>
            <person name="Yi M.-L."/>
            <person name="Zhao Q."/>
        </authorList>
    </citation>
    <scope>NUCLEOTIDE SEQUENCE</scope>
    <source>
        <strain evidence="2">NBRC 110045</strain>
    </source>
</reference>
<dbReference type="RefSeq" id="WP_310799623.1">
    <property type="nucleotide sequence ID" value="NZ_CP123872.1"/>
</dbReference>
<gene>
    <name evidence="2" type="ORF">QGN29_05190</name>
</gene>
<dbReference type="KEGG" id="tmk:QGN29_05190"/>
<name>A0AA52EJS5_9PROT</name>
<protein>
    <submittedName>
        <fullName evidence="2">Alginate export family protein</fullName>
    </submittedName>
</protein>
<dbReference type="EMBL" id="CP123872">
    <property type="protein sequence ID" value="WND03769.1"/>
    <property type="molecule type" value="Genomic_DNA"/>
</dbReference>
<evidence type="ECO:0000313" key="2">
    <source>
        <dbReference type="EMBL" id="WND03769.1"/>
    </source>
</evidence>
<sequence>MAILMKKSVGIVGVLLVLIMARPSAASEVLEEVFVKGTPVVNIRYRMESVDQEGIDRNALASTLRTKLGYKTGAYKGFSGYIELENSFVIGAEKYNDTLNGKSQYPVVADPASTEMNQIYLQYKGAQGLWARVGRQGINIGTQRYVGTVGWRQNDQTFDAVGFGYKKAKVSASYYYVWNVNRIFSSDSPVGDFKTKTQIANASYSFSPLVKAEVNALFIDLDTDIANVNRGLSSKTYTVGLSGAGDFSSSVKAGYVIEVGSQSDYATSQFEYKASYSNIEFFAKSNGVTVKIGQEVLGSDNGKSFATPLATLHKFNGFSDKFLSTPASGLKDRYVKIDYILSANSGWLKGTKLIATYHDFKSDVNEIDYGSEWNFVANKKLSTSFGLNLKAAFYNSKGHATDTTKLWATLSYSL</sequence>
<dbReference type="InterPro" id="IPR025388">
    <property type="entry name" value="Alginate_export_dom"/>
</dbReference>
<keyword evidence="3" id="KW-1185">Reference proteome</keyword>
<dbReference type="Pfam" id="PF13372">
    <property type="entry name" value="Alginate_exp"/>
    <property type="match status" value="1"/>
</dbReference>
<organism evidence="2 3">
    <name type="scientific">Temperatibacter marinus</name>
    <dbReference type="NCBI Taxonomy" id="1456591"/>
    <lineage>
        <taxon>Bacteria</taxon>
        <taxon>Pseudomonadati</taxon>
        <taxon>Pseudomonadota</taxon>
        <taxon>Alphaproteobacteria</taxon>
        <taxon>Kordiimonadales</taxon>
        <taxon>Temperatibacteraceae</taxon>
        <taxon>Temperatibacter</taxon>
    </lineage>
</organism>
<proteinExistence type="predicted"/>
<dbReference type="AlphaFoldDB" id="A0AA52EJS5"/>
<accession>A0AA52EJS5</accession>